<reference evidence="4 5" key="1">
    <citation type="journal article" date="2015" name="Nature">
        <title>rRNA introns, odd ribosomes, and small enigmatic genomes across a large radiation of phyla.</title>
        <authorList>
            <person name="Brown C.T."/>
            <person name="Hug L.A."/>
            <person name="Thomas B.C."/>
            <person name="Sharon I."/>
            <person name="Castelle C.J."/>
            <person name="Singh A."/>
            <person name="Wilkins M.J."/>
            <person name="Williams K.H."/>
            <person name="Banfield J.F."/>
        </authorList>
    </citation>
    <scope>NUCLEOTIDE SEQUENCE [LARGE SCALE GENOMIC DNA]</scope>
</reference>
<accession>A0A0G1KKI5</accession>
<dbReference type="AlphaFoldDB" id="A0A0G1KKI5"/>
<dbReference type="GO" id="GO:0016787">
    <property type="term" value="F:hydrolase activity"/>
    <property type="evidence" value="ECO:0007669"/>
    <property type="project" value="UniProtKB-KW"/>
</dbReference>
<evidence type="ECO:0008006" key="6">
    <source>
        <dbReference type="Google" id="ProtNLM"/>
    </source>
</evidence>
<dbReference type="GO" id="GO:0004540">
    <property type="term" value="F:RNA nuclease activity"/>
    <property type="evidence" value="ECO:0007669"/>
    <property type="project" value="InterPro"/>
</dbReference>
<evidence type="ECO:0000256" key="2">
    <source>
        <dbReference type="ARBA" id="ARBA00022722"/>
    </source>
</evidence>
<evidence type="ECO:0000256" key="1">
    <source>
        <dbReference type="ARBA" id="ARBA00022649"/>
    </source>
</evidence>
<organism evidence="4 5">
    <name type="scientific">candidate division WWE3 bacterium GW2011_GWC2_44_9</name>
    <dbReference type="NCBI Taxonomy" id="1619125"/>
    <lineage>
        <taxon>Bacteria</taxon>
        <taxon>Katanobacteria</taxon>
    </lineage>
</organism>
<dbReference type="EMBL" id="LCJU01000026">
    <property type="protein sequence ID" value="KKT84216.1"/>
    <property type="molecule type" value="Genomic_DNA"/>
</dbReference>
<dbReference type="Proteomes" id="UP000034504">
    <property type="component" value="Unassembled WGS sequence"/>
</dbReference>
<evidence type="ECO:0000256" key="3">
    <source>
        <dbReference type="ARBA" id="ARBA00022801"/>
    </source>
</evidence>
<comment type="caution">
    <text evidence="4">The sequence shown here is derived from an EMBL/GenBank/DDBJ whole genome shotgun (WGS) entry which is preliminary data.</text>
</comment>
<evidence type="ECO:0000313" key="5">
    <source>
        <dbReference type="Proteomes" id="UP000034504"/>
    </source>
</evidence>
<dbReference type="GO" id="GO:0110001">
    <property type="term" value="C:toxin-antitoxin complex"/>
    <property type="evidence" value="ECO:0007669"/>
    <property type="project" value="InterPro"/>
</dbReference>
<gene>
    <name evidence="4" type="ORF">UW82_C0026G0002</name>
</gene>
<keyword evidence="1" id="KW-1277">Toxin-antitoxin system</keyword>
<dbReference type="Pfam" id="PF01934">
    <property type="entry name" value="HepT-like"/>
    <property type="match status" value="1"/>
</dbReference>
<protein>
    <recommendedName>
        <fullName evidence="6">DUF86 domain-containing protein</fullName>
    </recommendedName>
</protein>
<name>A0A0G1KKI5_UNCKA</name>
<proteinExistence type="predicted"/>
<dbReference type="InterPro" id="IPR008201">
    <property type="entry name" value="HepT-like"/>
</dbReference>
<keyword evidence="2" id="KW-0540">Nuclease</keyword>
<keyword evidence="3" id="KW-0378">Hydrolase</keyword>
<sequence length="40" mass="4757">MQRNKIIHDYMSVDYELVWDIIIKDLPPLKIQVETLVGTK</sequence>
<evidence type="ECO:0000313" key="4">
    <source>
        <dbReference type="EMBL" id="KKT84216.1"/>
    </source>
</evidence>